<dbReference type="Proteomes" id="UP000198928">
    <property type="component" value="Unassembled WGS sequence"/>
</dbReference>
<dbReference type="EMBL" id="FOSG01000008">
    <property type="protein sequence ID" value="SFK72538.1"/>
    <property type="molecule type" value="Genomic_DNA"/>
</dbReference>
<sequence>MPMPESALRRIAQQIDRERVERRCPECGGPTTAEATEEKDGTIKVAAVCAGRCPSPSSQ</sequence>
<dbReference type="AlphaFoldDB" id="A0A1I4BUS0"/>
<keyword evidence="2" id="KW-1185">Reference proteome</keyword>
<evidence type="ECO:0000313" key="2">
    <source>
        <dbReference type="Proteomes" id="UP000198928"/>
    </source>
</evidence>
<reference evidence="2" key="1">
    <citation type="submission" date="2016-10" db="EMBL/GenBank/DDBJ databases">
        <authorList>
            <person name="Varghese N."/>
            <person name="Submissions S."/>
        </authorList>
    </citation>
    <scope>NUCLEOTIDE SEQUENCE [LARGE SCALE GENOMIC DNA]</scope>
    <source>
        <strain evidence="2">PL19</strain>
    </source>
</reference>
<protein>
    <submittedName>
        <fullName evidence="1">Uncharacterized protein</fullName>
    </submittedName>
</protein>
<accession>A0A1I4BUS0</accession>
<gene>
    <name evidence="1" type="ORF">SAMN05192584_108147</name>
</gene>
<organism evidence="1 2">
    <name type="scientific">Streptomyces pini</name>
    <dbReference type="NCBI Taxonomy" id="1520580"/>
    <lineage>
        <taxon>Bacteria</taxon>
        <taxon>Bacillati</taxon>
        <taxon>Actinomycetota</taxon>
        <taxon>Actinomycetes</taxon>
        <taxon>Kitasatosporales</taxon>
        <taxon>Streptomycetaceae</taxon>
        <taxon>Streptomyces</taxon>
    </lineage>
</organism>
<evidence type="ECO:0000313" key="1">
    <source>
        <dbReference type="EMBL" id="SFK72538.1"/>
    </source>
</evidence>
<name>A0A1I4BUS0_9ACTN</name>
<proteinExistence type="predicted"/>